<sequence>MVLFMTRFEGPVVFFFHDSVALRVVLVMMQTKFIEVLHSAVAENAIGVYAIQVLKFCEDQYVENATTRKQEFVDTELRIPKKTIGVRTTRMVT</sequence>
<accession>R4XDM4</accession>
<dbReference type="EMBL" id="CAHR02000192">
    <property type="protein sequence ID" value="CCG83976.1"/>
    <property type="molecule type" value="Genomic_DNA"/>
</dbReference>
<reference evidence="1 2" key="1">
    <citation type="journal article" date="2013" name="MBio">
        <title>Genome sequencing of the plant pathogen Taphrina deformans, the causal agent of peach leaf curl.</title>
        <authorList>
            <person name="Cisse O.H."/>
            <person name="Almeida J.M.G.C.F."/>
            <person name="Fonseca A."/>
            <person name="Kumar A.A."/>
            <person name="Salojaervi J."/>
            <person name="Overmyer K."/>
            <person name="Hauser P.M."/>
            <person name="Pagni M."/>
        </authorList>
    </citation>
    <scope>NUCLEOTIDE SEQUENCE [LARGE SCALE GENOMIC DNA]</scope>
    <source>
        <strain evidence="2">PYCC 5710 / ATCC 11124 / CBS 356.35 / IMI 108563 / JCM 9778 / NBRC 8474</strain>
    </source>
</reference>
<name>R4XDM4_TAPDE</name>
<dbReference type="VEuPathDB" id="FungiDB:TAPDE_004329"/>
<evidence type="ECO:0000313" key="1">
    <source>
        <dbReference type="EMBL" id="CCG83976.1"/>
    </source>
</evidence>
<proteinExistence type="predicted"/>
<keyword evidence="2" id="KW-1185">Reference proteome</keyword>
<dbReference type="Proteomes" id="UP000013776">
    <property type="component" value="Unassembled WGS sequence"/>
</dbReference>
<protein>
    <submittedName>
        <fullName evidence="1">Uncharacterized protein</fullName>
    </submittedName>
</protein>
<organism evidence="1 2">
    <name type="scientific">Taphrina deformans (strain PYCC 5710 / ATCC 11124 / CBS 356.35 / IMI 108563 / JCM 9778 / NBRC 8474)</name>
    <name type="common">Peach leaf curl fungus</name>
    <name type="synonym">Lalaria deformans</name>
    <dbReference type="NCBI Taxonomy" id="1097556"/>
    <lineage>
        <taxon>Eukaryota</taxon>
        <taxon>Fungi</taxon>
        <taxon>Dikarya</taxon>
        <taxon>Ascomycota</taxon>
        <taxon>Taphrinomycotina</taxon>
        <taxon>Taphrinomycetes</taxon>
        <taxon>Taphrinales</taxon>
        <taxon>Taphrinaceae</taxon>
        <taxon>Taphrina</taxon>
    </lineage>
</organism>
<gene>
    <name evidence="1" type="ORF">TAPDE_004329</name>
</gene>
<dbReference type="AlphaFoldDB" id="R4XDM4"/>
<comment type="caution">
    <text evidence="1">The sequence shown here is derived from an EMBL/GenBank/DDBJ whole genome shotgun (WGS) entry which is preliminary data.</text>
</comment>
<evidence type="ECO:0000313" key="2">
    <source>
        <dbReference type="Proteomes" id="UP000013776"/>
    </source>
</evidence>